<sequence length="135" mass="16107">MANVTGKMNHFSFSLQHSRLSIALHIFMLLLICFCIYQALNIWMCFIAGIGLILSYIFFLNQKQLIKLEWLDQNDWSLKYSDNKNTQTLELERMLDHQLYIVLYFYGSKPESVLIWQDQLSRLQWKSLKSRAKLH</sequence>
<keyword evidence="1" id="KW-1133">Transmembrane helix</keyword>
<organism evidence="2 3">
    <name type="scientific">Acinetobacter stercoris</name>
    <dbReference type="NCBI Taxonomy" id="2126983"/>
    <lineage>
        <taxon>Bacteria</taxon>
        <taxon>Pseudomonadati</taxon>
        <taxon>Pseudomonadota</taxon>
        <taxon>Gammaproteobacteria</taxon>
        <taxon>Moraxellales</taxon>
        <taxon>Moraxellaceae</taxon>
        <taxon>Acinetobacter</taxon>
    </lineage>
</organism>
<accession>A0A2U3MUL2</accession>
<dbReference type="OrthoDB" id="6712275at2"/>
<reference evidence="3" key="1">
    <citation type="submission" date="2018-03" db="EMBL/GenBank/DDBJ databases">
        <authorList>
            <person name="Blom J."/>
        </authorList>
    </citation>
    <scope>NUCLEOTIDE SEQUENCE [LARGE SCALE GENOMIC DNA]</scope>
    <source>
        <strain evidence="3">KPC-SM-21</strain>
    </source>
</reference>
<evidence type="ECO:0000313" key="2">
    <source>
        <dbReference type="EMBL" id="SPL69111.1"/>
    </source>
</evidence>
<proteinExistence type="predicted"/>
<keyword evidence="3" id="KW-1185">Reference proteome</keyword>
<protein>
    <submittedName>
        <fullName evidence="2">Uncharacterized protein</fullName>
    </submittedName>
</protein>
<gene>
    <name evidence="2" type="ORF">KPC_0289</name>
</gene>
<evidence type="ECO:0000256" key="1">
    <source>
        <dbReference type="SAM" id="Phobius"/>
    </source>
</evidence>
<keyword evidence="1" id="KW-0812">Transmembrane</keyword>
<dbReference type="AlphaFoldDB" id="A0A2U3MUL2"/>
<keyword evidence="1" id="KW-0472">Membrane</keyword>
<dbReference type="Proteomes" id="UP000245974">
    <property type="component" value="Unassembled WGS sequence"/>
</dbReference>
<dbReference type="RefSeq" id="WP_121972662.1">
    <property type="nucleotide sequence ID" value="NZ_OOGT01000007.1"/>
</dbReference>
<evidence type="ECO:0000313" key="3">
    <source>
        <dbReference type="Proteomes" id="UP000245974"/>
    </source>
</evidence>
<dbReference type="EMBL" id="OOGT01000007">
    <property type="protein sequence ID" value="SPL69111.1"/>
    <property type="molecule type" value="Genomic_DNA"/>
</dbReference>
<name>A0A2U3MUL2_9GAMM</name>
<feature type="transmembrane region" description="Helical" evidence="1">
    <location>
        <begin position="46"/>
        <end position="61"/>
    </location>
</feature>
<feature type="transmembrane region" description="Helical" evidence="1">
    <location>
        <begin position="20"/>
        <end position="40"/>
    </location>
</feature>
<dbReference type="InParanoid" id="A0A2U3MUL2"/>